<dbReference type="InterPro" id="IPR030417">
    <property type="entry name" value="MS4A"/>
</dbReference>
<evidence type="ECO:0000256" key="2">
    <source>
        <dbReference type="ARBA" id="ARBA00009565"/>
    </source>
</evidence>
<evidence type="ECO:0000256" key="3">
    <source>
        <dbReference type="ARBA" id="ARBA00022692"/>
    </source>
</evidence>
<dbReference type="Pfam" id="PF04103">
    <property type="entry name" value="CD20"/>
    <property type="match status" value="1"/>
</dbReference>
<evidence type="ECO:0000256" key="5">
    <source>
        <dbReference type="ARBA" id="ARBA00023136"/>
    </source>
</evidence>
<comment type="subcellular location">
    <subcellularLocation>
        <location evidence="1">Membrane</location>
        <topology evidence="1">Multi-pass membrane protein</topology>
    </subcellularLocation>
</comment>
<dbReference type="GO" id="GO:0016020">
    <property type="term" value="C:membrane"/>
    <property type="evidence" value="ECO:0007669"/>
    <property type="project" value="UniProtKB-SubCell"/>
</dbReference>
<evidence type="ECO:0000313" key="8">
    <source>
        <dbReference type="Proteomes" id="UP001479290"/>
    </source>
</evidence>
<feature type="transmembrane region" description="Helical" evidence="6">
    <location>
        <begin position="117"/>
        <end position="141"/>
    </location>
</feature>
<evidence type="ECO:0000313" key="7">
    <source>
        <dbReference type="EMBL" id="KAK9975086.1"/>
    </source>
</evidence>
<organism evidence="7 8">
    <name type="scientific">Culter alburnus</name>
    <name type="common">Topmouth culter</name>
    <dbReference type="NCBI Taxonomy" id="194366"/>
    <lineage>
        <taxon>Eukaryota</taxon>
        <taxon>Metazoa</taxon>
        <taxon>Chordata</taxon>
        <taxon>Craniata</taxon>
        <taxon>Vertebrata</taxon>
        <taxon>Euteleostomi</taxon>
        <taxon>Actinopterygii</taxon>
        <taxon>Neopterygii</taxon>
        <taxon>Teleostei</taxon>
        <taxon>Ostariophysi</taxon>
        <taxon>Cypriniformes</taxon>
        <taxon>Xenocyprididae</taxon>
        <taxon>Xenocypridinae</taxon>
        <taxon>Culter</taxon>
    </lineage>
</organism>
<feature type="transmembrane region" description="Helical" evidence="6">
    <location>
        <begin position="153"/>
        <end position="179"/>
    </location>
</feature>
<feature type="transmembrane region" description="Helical" evidence="6">
    <location>
        <begin position="51"/>
        <end position="72"/>
    </location>
</feature>
<name>A0AAW2AQC1_CULAL</name>
<evidence type="ECO:0000256" key="6">
    <source>
        <dbReference type="SAM" id="Phobius"/>
    </source>
</evidence>
<protein>
    <submittedName>
        <fullName evidence="7">Uncharacterized protein</fullName>
    </submittedName>
</protein>
<dbReference type="Proteomes" id="UP001479290">
    <property type="component" value="Unassembled WGS sequence"/>
</dbReference>
<evidence type="ECO:0000256" key="4">
    <source>
        <dbReference type="ARBA" id="ARBA00022989"/>
    </source>
</evidence>
<dbReference type="PANTHER" id="PTHR23320:SF128">
    <property type="entry name" value="MEMBRANE-SPANNING 4-DOMAINS SUBFAMILY A MEMBER 4A"/>
    <property type="match status" value="1"/>
</dbReference>
<keyword evidence="5 6" id="KW-0472">Membrane</keyword>
<comment type="similarity">
    <text evidence="2">Belongs to the MS4A family.</text>
</comment>
<proteinExistence type="inferred from homology"/>
<sequence>MATSETISTDKAKFVRLKVIQENVIFIDGQEAGGKNHDTVFTGFLKLQPKALGTFQVMNGVMIFFLGILLTIHNYNYPAILAHSGITYWGSLIYISAGSLSFVAQNKLHPYVMKASFGMNVFSAITAGITIVLMSVQLGLIMMMDPSLYDEYLILRIVGIMLVFTIPQFIISICISAFACKATCNRDSTVVNVLLN</sequence>
<dbReference type="EMBL" id="JAWDJR010000005">
    <property type="protein sequence ID" value="KAK9975086.1"/>
    <property type="molecule type" value="Genomic_DNA"/>
</dbReference>
<accession>A0AAW2AQC1</accession>
<reference evidence="7 8" key="1">
    <citation type="submission" date="2024-05" db="EMBL/GenBank/DDBJ databases">
        <title>A high-quality chromosomal-level genome assembly of Topmouth culter (Culter alburnus).</title>
        <authorList>
            <person name="Zhao H."/>
        </authorList>
    </citation>
    <scope>NUCLEOTIDE SEQUENCE [LARGE SCALE GENOMIC DNA]</scope>
    <source>
        <strain evidence="7">CATC2023</strain>
        <tissue evidence="7">Muscle</tissue>
    </source>
</reference>
<dbReference type="AlphaFoldDB" id="A0AAW2AQC1"/>
<keyword evidence="4 6" id="KW-1133">Transmembrane helix</keyword>
<keyword evidence="8" id="KW-1185">Reference proteome</keyword>
<comment type="caution">
    <text evidence="7">The sequence shown here is derived from an EMBL/GenBank/DDBJ whole genome shotgun (WGS) entry which is preliminary data.</text>
</comment>
<dbReference type="InterPro" id="IPR007237">
    <property type="entry name" value="CD20-like"/>
</dbReference>
<feature type="transmembrane region" description="Helical" evidence="6">
    <location>
        <begin position="79"/>
        <end position="97"/>
    </location>
</feature>
<keyword evidence="3 6" id="KW-0812">Transmembrane</keyword>
<evidence type="ECO:0000256" key="1">
    <source>
        <dbReference type="ARBA" id="ARBA00004141"/>
    </source>
</evidence>
<dbReference type="PANTHER" id="PTHR23320">
    <property type="entry name" value="MEMBRANE-SPANNING 4-DOMAINS SUBFAMILY A MS4A -RELATED"/>
    <property type="match status" value="1"/>
</dbReference>
<gene>
    <name evidence="7" type="ORF">ABG768_023145</name>
</gene>